<protein>
    <submittedName>
        <fullName evidence="1">Uncharacterized protein</fullName>
    </submittedName>
</protein>
<sequence length="1001" mass="112858">MKYVGLEGIKQQFLDIKSKVDIYKEQGRNLAEERFSAVFQGNPGTGKTTIAKLYGEFLKSLEVLQVNHCYQETISGIEIVNGGSGKIEEMINDMTYDGAGGVLIIDEAYQLISPQAGLTGRSAVDTILAKMEAYPAKLVIVFLGYREEMQAFFEHNPGISSRIPYTMDFGDFTDDELWKILCKTITDKYSHKMEVEGGMGGLYMRCIIRRLSAGRARRIVQEKRDSKTANCYRLTKEDLLGPDPSAAIATSSAWCELQDLIGLEQVKDSVKALIDTIEINYKRELHGLRPIAFSLNQVFVGEPGTGKTTVARLYGRILAELGYLSRGDVVYKTAADFIGDCLGKSETQTRRILEGSVGRILIIDEAYMLDPGRHGDHDKFKTGVIDTIVSMVQGQPFEDRCIILVGYEDKINAMFRNANPGLSRRFPHNQPFRFLNFTTEQLAAILQSKLRSQDLDCSENALATACEIFKKGTRGSHTNAGVVDMALDMAKINYSRKIRRIPFDPLNPNPKLEAVDFNLNLINTSGANYREIKHGQIDSAILEQLEGYQKRHWRAKELGKSPEDLELIPTRFVFYGPPGTGKTTTAHVMARQFFEMGYLSMPEVVEYAATDLVGQYVGHTGQKTREKLRDAVGRLVFLDASRLLDGAYETEAINELTRFLSEPAHQRSIVVVLAGDEKNLDKLMQSSAVSSVFSEEVTFNHISPEDCIALLGRELARDGIVDSASFTFNPESPTRVRMKQLFSDMQSSSSWANARDVKHLARQIRGRHFELNDLDNQGMEAHFSALVISCMEKKLAGQRVRHRESGPEGPDHLRVESTVTPVPFYMESKEAPSMRIATECNPEGQPQDQTSTEDKIDTSSYRERLQPRMEAAHARIDTSQGEVPRQNKVEADKVAVREDGVSDANWERMQKAKTAEIEAQTRFQDLEERWKKARERLTQENETDAERLLQQQYDAIDKEYMEARTLLQREEKIQDAIRKMGRCSNGFTWTRDGAGYRWPSN</sequence>
<accession>A0ACC2J1T8</accession>
<evidence type="ECO:0000313" key="2">
    <source>
        <dbReference type="Proteomes" id="UP001153334"/>
    </source>
</evidence>
<keyword evidence="2" id="KW-1185">Reference proteome</keyword>
<gene>
    <name evidence="1" type="ORF">ONZ43_g2126</name>
</gene>
<reference evidence="1" key="1">
    <citation type="submission" date="2022-11" db="EMBL/GenBank/DDBJ databases">
        <title>Genome Sequence of Nemania bipapillata.</title>
        <authorList>
            <person name="Buettner E."/>
        </authorList>
    </citation>
    <scope>NUCLEOTIDE SEQUENCE</scope>
    <source>
        <strain evidence="1">CP14</strain>
    </source>
</reference>
<organism evidence="1 2">
    <name type="scientific">Nemania bipapillata</name>
    <dbReference type="NCBI Taxonomy" id="110536"/>
    <lineage>
        <taxon>Eukaryota</taxon>
        <taxon>Fungi</taxon>
        <taxon>Dikarya</taxon>
        <taxon>Ascomycota</taxon>
        <taxon>Pezizomycotina</taxon>
        <taxon>Sordariomycetes</taxon>
        <taxon>Xylariomycetidae</taxon>
        <taxon>Xylariales</taxon>
        <taxon>Xylariaceae</taxon>
        <taxon>Nemania</taxon>
    </lineage>
</organism>
<dbReference type="Proteomes" id="UP001153334">
    <property type="component" value="Unassembled WGS sequence"/>
</dbReference>
<comment type="caution">
    <text evidence="1">The sequence shown here is derived from an EMBL/GenBank/DDBJ whole genome shotgun (WGS) entry which is preliminary data.</text>
</comment>
<name>A0ACC2J1T8_9PEZI</name>
<dbReference type="EMBL" id="JAPESX010000418">
    <property type="protein sequence ID" value="KAJ8121413.1"/>
    <property type="molecule type" value="Genomic_DNA"/>
</dbReference>
<evidence type="ECO:0000313" key="1">
    <source>
        <dbReference type="EMBL" id="KAJ8121413.1"/>
    </source>
</evidence>
<proteinExistence type="predicted"/>